<dbReference type="Pfam" id="PF21394">
    <property type="entry name" value="Beta-ketacyl_N"/>
    <property type="match status" value="1"/>
</dbReference>
<keyword evidence="6" id="KW-0808">Transferase</keyword>
<dbReference type="Pfam" id="PF08659">
    <property type="entry name" value="KR"/>
    <property type="match status" value="1"/>
</dbReference>
<dbReference type="Pfam" id="PF22336">
    <property type="entry name" value="RhiE-like_linker"/>
    <property type="match status" value="1"/>
</dbReference>
<dbReference type="InterPro" id="IPR020806">
    <property type="entry name" value="PKS_PP-bd"/>
</dbReference>
<dbReference type="PANTHER" id="PTHR43775:SF51">
    <property type="entry name" value="INACTIVE PHENOLPHTHIOCEROL SYNTHESIS POLYKETIDE SYNTHASE TYPE I PKS1-RELATED"/>
    <property type="match status" value="1"/>
</dbReference>
<dbReference type="PROSITE" id="PS52004">
    <property type="entry name" value="KS3_2"/>
    <property type="match status" value="1"/>
</dbReference>
<dbReference type="GO" id="GO:0006633">
    <property type="term" value="P:fatty acid biosynthetic process"/>
    <property type="evidence" value="ECO:0007669"/>
    <property type="project" value="InterPro"/>
</dbReference>
<dbReference type="Gene3D" id="3.30.70.3290">
    <property type="match status" value="1"/>
</dbReference>
<dbReference type="InterPro" id="IPR016035">
    <property type="entry name" value="Acyl_Trfase/lysoPLipase"/>
</dbReference>
<dbReference type="InterPro" id="IPR020841">
    <property type="entry name" value="PKS_Beta-ketoAc_synthase_dom"/>
</dbReference>
<dbReference type="InterPro" id="IPR036736">
    <property type="entry name" value="ACP-like_sf"/>
</dbReference>
<comment type="pathway">
    <text evidence="1">Antibiotic biosynthesis.</text>
</comment>
<gene>
    <name evidence="11" type="ORF">SG34_031355</name>
</gene>
<dbReference type="GO" id="GO:0031177">
    <property type="term" value="F:phosphopantetheine binding"/>
    <property type="evidence" value="ECO:0007669"/>
    <property type="project" value="InterPro"/>
</dbReference>
<evidence type="ECO:0000256" key="3">
    <source>
        <dbReference type="ARBA" id="ARBA00006484"/>
    </source>
</evidence>
<dbReference type="Gene3D" id="3.40.47.10">
    <property type="match status" value="1"/>
</dbReference>
<dbReference type="Gene3D" id="3.40.50.720">
    <property type="entry name" value="NAD(P)-binding Rossmann-like Domain"/>
    <property type="match status" value="1"/>
</dbReference>
<keyword evidence="12" id="KW-1185">Reference proteome</keyword>
<name>A0AAE9ZF84_9GAMM</name>
<dbReference type="GO" id="GO:0004312">
    <property type="term" value="F:fatty acid synthase activity"/>
    <property type="evidence" value="ECO:0007669"/>
    <property type="project" value="TreeGrafter"/>
</dbReference>
<dbReference type="Gene3D" id="3.40.50.300">
    <property type="entry name" value="P-loop containing nucleotide triphosphate hydrolases"/>
    <property type="match status" value="1"/>
</dbReference>
<dbReference type="RefSeq" id="WP_053046499.1">
    <property type="nucleotide sequence ID" value="NZ_CP059734.1"/>
</dbReference>
<evidence type="ECO:0000256" key="7">
    <source>
        <dbReference type="ARBA" id="ARBA00022737"/>
    </source>
</evidence>
<dbReference type="CDD" id="cd08953">
    <property type="entry name" value="KR_2_SDR_x"/>
    <property type="match status" value="1"/>
</dbReference>
<evidence type="ECO:0000256" key="1">
    <source>
        <dbReference type="ARBA" id="ARBA00004792"/>
    </source>
</evidence>
<dbReference type="Pfam" id="PF00698">
    <property type="entry name" value="Acyl_transf_1"/>
    <property type="match status" value="1"/>
</dbReference>
<dbReference type="InterPro" id="IPR036291">
    <property type="entry name" value="NAD(P)-bd_dom_sf"/>
</dbReference>
<dbReference type="SMART" id="SM00823">
    <property type="entry name" value="PKS_PP"/>
    <property type="match status" value="1"/>
</dbReference>
<dbReference type="SMART" id="SM00827">
    <property type="entry name" value="PKS_AT"/>
    <property type="match status" value="1"/>
</dbReference>
<dbReference type="SUPFAM" id="SSF51735">
    <property type="entry name" value="NAD(P)-binding Rossmann-fold domains"/>
    <property type="match status" value="2"/>
</dbReference>
<dbReference type="EMBL" id="CP059734">
    <property type="protein sequence ID" value="WDE09263.1"/>
    <property type="molecule type" value="Genomic_DNA"/>
</dbReference>
<dbReference type="InterPro" id="IPR016039">
    <property type="entry name" value="Thiolase-like"/>
</dbReference>
<dbReference type="InterPro" id="IPR014043">
    <property type="entry name" value="Acyl_transferase_dom"/>
</dbReference>
<dbReference type="InterPro" id="IPR049490">
    <property type="entry name" value="C883_1060-like_KR_N"/>
</dbReference>
<feature type="domain" description="Ketosynthase family 3 (KS3)" evidence="10">
    <location>
        <begin position="7"/>
        <end position="432"/>
    </location>
</feature>
<dbReference type="InterPro" id="IPR027417">
    <property type="entry name" value="P-loop_NTPase"/>
</dbReference>
<keyword evidence="5" id="KW-0597">Phosphoprotein</keyword>
<evidence type="ECO:0000256" key="2">
    <source>
        <dbReference type="ARBA" id="ARBA00005194"/>
    </source>
</evidence>
<feature type="compositionally biased region" description="Acidic residues" evidence="8">
    <location>
        <begin position="1827"/>
        <end position="1837"/>
    </location>
</feature>
<dbReference type="PROSITE" id="PS00606">
    <property type="entry name" value="KS3_1"/>
    <property type="match status" value="1"/>
</dbReference>
<protein>
    <submittedName>
        <fullName evidence="11">Type I polyketide synthase</fullName>
    </submittedName>
</protein>
<comment type="pathway">
    <text evidence="2">Lipid metabolism; fatty acid biosynthesis.</text>
</comment>
<evidence type="ECO:0000256" key="5">
    <source>
        <dbReference type="ARBA" id="ARBA00022553"/>
    </source>
</evidence>
<proteinExistence type="inferred from homology"/>
<dbReference type="InterPro" id="IPR014030">
    <property type="entry name" value="Ketoacyl_synth_N"/>
</dbReference>
<dbReference type="GO" id="GO:0004315">
    <property type="term" value="F:3-oxoacyl-[acyl-carrier-protein] synthase activity"/>
    <property type="evidence" value="ECO:0007669"/>
    <property type="project" value="InterPro"/>
</dbReference>
<keyword evidence="4" id="KW-0596">Phosphopantetheine</keyword>
<dbReference type="Gene3D" id="3.30.70.250">
    <property type="entry name" value="Malonyl-CoA ACP transacylase, ACP-binding"/>
    <property type="match status" value="1"/>
</dbReference>
<evidence type="ECO:0000313" key="12">
    <source>
        <dbReference type="Proteomes" id="UP000032352"/>
    </source>
</evidence>
<accession>A0AAE9ZF84</accession>
<sequence>MDKLNDVPGIAVIGMSGEFPGAKNVEQYWQNICNKVDSVELLTEQELLDLGASPEIIKEKNFVPVSNRLEDVELFDADFFGFVGKEASIMDPQQRRLLEQSHLALEDAGYCPQKTRQQIGIYAGVGFSSYLLNNLLNNKSEIASVKAMQLMIANDKDYASTRVAYKLGLTGPSVNMGTACSTSLVAIHLACRALLGYETDIALAGAVKVDLIANLGQLHQSGGIFSSDGRTRTFDARADGTTFGDGAGMVVLKRLEEAIEDGDHIYAVIKGSAINNDGSDKIGYTAPSIASQAEVISIAQEVADVSPQSIQYVEAHGTATPLGDPIEIAALTRAFREKTDEKQYCAIGSSKSNIGHLDSASGMAGLIKTVKAIEHAQLPPSLYYETPNPEIDFENSPFFVNTELQPWPGLPRRAGVSAFGVGGTNAHLVLEQAPPAPARRRVREAVTLHLSAKNKVALEQNCLRLGEYLARAGEPDLGDVAYTLRYGRGDYSHRYSITCENHQEAIAALTAFNEKKISEVDPDKASPVYFMFSGQGTQHLQMAADLYAQEPLFTSLIDRCADLLQPELELDIREVLYGGGGDSSRREAMLNETRLAQPVIFAIEYALAKLWMSWGIQPKAMIGHSLGEYTAACLAGVFSLEDALKLVAFRGAVMQAQTPGDMVAVALDEEALQEVLLAGVSIAAVNGQNQCVISGPAGLIREQVALLENRQLRCSTLNTSHAFHSQMMQPASEALSQLLADMTLNAPAMRYVSNVTGKWITRKLACDPQYYIEHMLKPVRFYDGIALMAKLPGSVMLEIGPGHTLTKLARRALGSSARVVPSLNEAGSGQGSANSVAAALGLLWSYGVPLDWDSYYQHESLGRVPLPGYAFQKKKYWIEPLEQSPPSVEPAAPGKKEQPKDWFYTPSWQQSLLPPGGGKNLPGHVLILAREDQAWQALAEAMPDAIVVTLGESFRQLSPSHYSIRGTEQASYQRLFEALASSRLYPAGVINLCPLQSGAVREYDAAQFALDRVNYYDSLLLLADGLSRHLNGKVKVLTFTRGNCDVLGALDAVAPCAAMPVALATVINQEMPGLACRVLDIGDLVPGSDAFTRVVADEFACENSPVHLAYRAGQRWLQTYQAYDPQLSETLPPVHRDGVYVITGGLGNVGYALAQHLARQCAPAICFVARSPLPPRSRWPQLLAEQSQPEAVLAKIRKVMALQALGARVSVYATDVSEFEALNRTFEQIRSEYGAINGVIHGAGHYAFATIDQITANDADLSFAPKVQGLMNLAEVTRDLELDFAILLSSVSSMLGGLGYAAYASANAFMDGYCRYLRASGRNQWLTVNWDAWQSEQQGEGEGSTLMKTAIAHDEGEQAFDLVLRNCLHRQLVVSTTDLNVRMAHWSTPKAAEKTSVQALEQSVAQGLSELEKKLLLIWHTVFGMSDFGIDDNFFELGGDSLLGMSLVTEIQKAFGVSIYIRAIFEAPSVGELAGYFEKHYPEEVAKLCGETLAPDTGHQPLTWQEYRDLSREATSALQFDLPHRKVPGTVVFVLSPPRSGSTLLRVMLAGNSALCAPPELELLCFNTLSDRDRAYGEVAKYRNNGLLSLIENAYACDEAQSQEIMEKWRQGDAICGVYADIQERLQGRFLVDKSPVYSHSLEVLRRAEQMFENAVYINLQRHPGGMINSYRNARLDLLTDNLDLPPLKLGELQWNMASRAIGEFLTQIPAERQFTLQFEALLQQPEQMMRRLCGFLGIDYDPGMLTPYADQGKRMTKEGMQVGDPNFHLHKGIDASVGEKWQNELDCNQLADFTLALAREQGYVFAQAEAASPGDGSDKYLQMDSESLDELDDSELDSLLKELGQA</sequence>
<dbReference type="PANTHER" id="PTHR43775">
    <property type="entry name" value="FATTY ACID SYNTHASE"/>
    <property type="match status" value="1"/>
</dbReference>
<dbReference type="InterPro" id="IPR018201">
    <property type="entry name" value="Ketoacyl_synth_AS"/>
</dbReference>
<dbReference type="SMART" id="SM00822">
    <property type="entry name" value="PKS_KR"/>
    <property type="match status" value="1"/>
</dbReference>
<dbReference type="SUPFAM" id="SSF53901">
    <property type="entry name" value="Thiolase-like"/>
    <property type="match status" value="1"/>
</dbReference>
<dbReference type="SUPFAM" id="SSF55048">
    <property type="entry name" value="Probable ACP-binding domain of malonyl-CoA ACP transacylase"/>
    <property type="match status" value="1"/>
</dbReference>
<dbReference type="InterPro" id="IPR054514">
    <property type="entry name" value="RhiE-like_linker"/>
</dbReference>
<dbReference type="Gene3D" id="1.10.1200.10">
    <property type="entry name" value="ACP-like"/>
    <property type="match status" value="1"/>
</dbReference>
<dbReference type="InterPro" id="IPR001227">
    <property type="entry name" value="Ac_transferase_dom_sf"/>
</dbReference>
<comment type="similarity">
    <text evidence="3">Belongs to the short-chain dehydrogenases/reductases (SDR) family.</text>
</comment>
<dbReference type="CDD" id="cd00833">
    <property type="entry name" value="PKS"/>
    <property type="match status" value="1"/>
</dbReference>
<reference evidence="11 12" key="1">
    <citation type="journal article" date="2015" name="Genome Announc.">
        <title>Draft Genome Sequences of Marine Isolates of Thalassomonas viridans and Thalassomonas actiniarum.</title>
        <authorList>
            <person name="Olonade I."/>
            <person name="van Zyl L.J."/>
            <person name="Trindade M."/>
        </authorList>
    </citation>
    <scope>NUCLEOTIDE SEQUENCE [LARGE SCALE GENOMIC DNA]</scope>
    <source>
        <strain evidence="11 12">XOM25</strain>
    </source>
</reference>
<evidence type="ECO:0000256" key="8">
    <source>
        <dbReference type="SAM" id="MobiDB-lite"/>
    </source>
</evidence>
<dbReference type="InterPro" id="IPR057326">
    <property type="entry name" value="KR_dom"/>
</dbReference>
<dbReference type="InterPro" id="IPR050091">
    <property type="entry name" value="PKS_NRPS_Biosynth_Enz"/>
</dbReference>
<evidence type="ECO:0000259" key="9">
    <source>
        <dbReference type="PROSITE" id="PS50075"/>
    </source>
</evidence>
<feature type="domain" description="Carrier" evidence="9">
    <location>
        <begin position="1406"/>
        <end position="1481"/>
    </location>
</feature>
<dbReference type="SUPFAM" id="SSF52540">
    <property type="entry name" value="P-loop containing nucleoside triphosphate hydrolases"/>
    <property type="match status" value="1"/>
</dbReference>
<dbReference type="SUPFAM" id="SSF52151">
    <property type="entry name" value="FabD/lysophospholipase-like"/>
    <property type="match status" value="1"/>
</dbReference>
<dbReference type="KEGG" id="tvd:SG34_031355"/>
<dbReference type="SUPFAM" id="SSF47336">
    <property type="entry name" value="ACP-like"/>
    <property type="match status" value="1"/>
</dbReference>
<evidence type="ECO:0000259" key="10">
    <source>
        <dbReference type="PROSITE" id="PS52004"/>
    </source>
</evidence>
<organism evidence="11 12">
    <name type="scientific">Thalassomonas viridans</name>
    <dbReference type="NCBI Taxonomy" id="137584"/>
    <lineage>
        <taxon>Bacteria</taxon>
        <taxon>Pseudomonadati</taxon>
        <taxon>Pseudomonadota</taxon>
        <taxon>Gammaproteobacteria</taxon>
        <taxon>Alteromonadales</taxon>
        <taxon>Colwelliaceae</taxon>
        <taxon>Thalassomonas</taxon>
    </lineage>
</organism>
<dbReference type="InterPro" id="IPR014031">
    <property type="entry name" value="Ketoacyl_synth_C"/>
</dbReference>
<dbReference type="InterPro" id="IPR009081">
    <property type="entry name" value="PP-bd_ACP"/>
</dbReference>
<dbReference type="Pfam" id="PF00550">
    <property type="entry name" value="PP-binding"/>
    <property type="match status" value="1"/>
</dbReference>
<keyword evidence="7" id="KW-0677">Repeat</keyword>
<dbReference type="Proteomes" id="UP000032352">
    <property type="component" value="Chromosome pTvir"/>
</dbReference>
<evidence type="ECO:0000256" key="4">
    <source>
        <dbReference type="ARBA" id="ARBA00022450"/>
    </source>
</evidence>
<reference evidence="11 12" key="2">
    <citation type="journal article" date="2022" name="Mar. Drugs">
        <title>Bioassay-Guided Fractionation Leads to the Detection of Cholic Acid Generated by the Rare Thalassomonas sp.</title>
        <authorList>
            <person name="Pheiffer F."/>
            <person name="Schneider Y.K."/>
            <person name="Hansen E.H."/>
            <person name="Andersen J.H."/>
            <person name="Isaksson J."/>
            <person name="Busche T."/>
            <person name="R C."/>
            <person name="Kalinowski J."/>
            <person name="Zyl L.V."/>
            <person name="Trindade M."/>
        </authorList>
    </citation>
    <scope>NUCLEOTIDE SEQUENCE [LARGE SCALE GENOMIC DNA]</scope>
    <source>
        <strain evidence="11 12">XOM25</strain>
    </source>
</reference>
<dbReference type="Gene3D" id="3.40.366.10">
    <property type="entry name" value="Malonyl-Coenzyme A Acyl Carrier Protein, domain 2"/>
    <property type="match status" value="1"/>
</dbReference>
<dbReference type="InterPro" id="IPR016036">
    <property type="entry name" value="Malonyl_transacylase_ACP-bd"/>
</dbReference>
<dbReference type="InterPro" id="IPR013968">
    <property type="entry name" value="PKS_KR"/>
</dbReference>
<dbReference type="SMART" id="SM00825">
    <property type="entry name" value="PKS_KS"/>
    <property type="match status" value="1"/>
</dbReference>
<evidence type="ECO:0000313" key="11">
    <source>
        <dbReference type="EMBL" id="WDE09263.1"/>
    </source>
</evidence>
<dbReference type="Pfam" id="PF00109">
    <property type="entry name" value="ketoacyl-synt"/>
    <property type="match status" value="1"/>
</dbReference>
<dbReference type="PROSITE" id="PS50075">
    <property type="entry name" value="CARRIER"/>
    <property type="match status" value="1"/>
</dbReference>
<feature type="region of interest" description="Disordered" evidence="8">
    <location>
        <begin position="1810"/>
        <end position="1847"/>
    </location>
</feature>
<dbReference type="Pfam" id="PF13469">
    <property type="entry name" value="Sulfotransfer_3"/>
    <property type="match status" value="1"/>
</dbReference>
<evidence type="ECO:0000256" key="6">
    <source>
        <dbReference type="ARBA" id="ARBA00022679"/>
    </source>
</evidence>
<dbReference type="Pfam" id="PF02801">
    <property type="entry name" value="Ketoacyl-synt_C"/>
    <property type="match status" value="1"/>
</dbReference>